<reference evidence="10 11" key="1">
    <citation type="submission" date="2019-12" db="EMBL/GenBank/DDBJ databases">
        <title>Novel species isolated from a subtropical stream in China.</title>
        <authorList>
            <person name="Lu H."/>
        </authorList>
    </citation>
    <scope>NUCLEOTIDE SEQUENCE [LARGE SCALE GENOMIC DNA]</scope>
    <source>
        <strain evidence="10 11">FT107W</strain>
    </source>
</reference>
<protein>
    <submittedName>
        <fullName evidence="10">HAMP domain-containing protein</fullName>
    </submittedName>
</protein>
<feature type="domain" description="HAMP" evidence="9">
    <location>
        <begin position="211"/>
        <end position="263"/>
    </location>
</feature>
<evidence type="ECO:0000256" key="1">
    <source>
        <dbReference type="ARBA" id="ARBA00004370"/>
    </source>
</evidence>
<comment type="similarity">
    <text evidence="3">Belongs to the methyl-accepting chemotaxis (MCP) protein family.</text>
</comment>
<dbReference type="GO" id="GO:0006935">
    <property type="term" value="P:chemotaxis"/>
    <property type="evidence" value="ECO:0007669"/>
    <property type="project" value="TreeGrafter"/>
</dbReference>
<keyword evidence="7" id="KW-0812">Transmembrane</keyword>
<feature type="compositionally biased region" description="Low complexity" evidence="6">
    <location>
        <begin position="548"/>
        <end position="560"/>
    </location>
</feature>
<evidence type="ECO:0000259" key="8">
    <source>
        <dbReference type="PROSITE" id="PS50111"/>
    </source>
</evidence>
<dbReference type="Gene3D" id="1.10.287.950">
    <property type="entry name" value="Methyl-accepting chemotaxis protein"/>
    <property type="match status" value="1"/>
</dbReference>
<keyword evidence="7" id="KW-1133">Transmembrane helix</keyword>
<dbReference type="GO" id="GO:0004888">
    <property type="term" value="F:transmembrane signaling receptor activity"/>
    <property type="evidence" value="ECO:0007669"/>
    <property type="project" value="TreeGrafter"/>
</dbReference>
<dbReference type="InterPro" id="IPR024478">
    <property type="entry name" value="HlyB_4HB_MCP"/>
</dbReference>
<evidence type="ECO:0000256" key="5">
    <source>
        <dbReference type="SAM" id="Coils"/>
    </source>
</evidence>
<dbReference type="AlphaFoldDB" id="A0A845HI09"/>
<feature type="transmembrane region" description="Helical" evidence="7">
    <location>
        <begin position="189"/>
        <end position="210"/>
    </location>
</feature>
<evidence type="ECO:0000256" key="6">
    <source>
        <dbReference type="SAM" id="MobiDB-lite"/>
    </source>
</evidence>
<evidence type="ECO:0000259" key="9">
    <source>
        <dbReference type="PROSITE" id="PS50885"/>
    </source>
</evidence>
<feature type="coiled-coil region" evidence="5">
    <location>
        <begin position="468"/>
        <end position="495"/>
    </location>
</feature>
<dbReference type="Proteomes" id="UP000484875">
    <property type="component" value="Unassembled WGS sequence"/>
</dbReference>
<dbReference type="GO" id="GO:0007165">
    <property type="term" value="P:signal transduction"/>
    <property type="evidence" value="ECO:0007669"/>
    <property type="project" value="UniProtKB-KW"/>
</dbReference>
<evidence type="ECO:0000313" key="11">
    <source>
        <dbReference type="Proteomes" id="UP000484875"/>
    </source>
</evidence>
<keyword evidence="11" id="KW-1185">Reference proteome</keyword>
<evidence type="ECO:0000256" key="7">
    <source>
        <dbReference type="SAM" id="Phobius"/>
    </source>
</evidence>
<dbReference type="InterPro" id="IPR004089">
    <property type="entry name" value="MCPsignal_dom"/>
</dbReference>
<keyword evidence="5" id="KW-0175">Coiled coil</keyword>
<proteinExistence type="inferred from homology"/>
<dbReference type="GO" id="GO:0005886">
    <property type="term" value="C:plasma membrane"/>
    <property type="evidence" value="ECO:0007669"/>
    <property type="project" value="TreeGrafter"/>
</dbReference>
<dbReference type="SMART" id="SM00283">
    <property type="entry name" value="MA"/>
    <property type="match status" value="1"/>
</dbReference>
<dbReference type="PANTHER" id="PTHR43531:SF14">
    <property type="entry name" value="METHYL-ACCEPTING CHEMOTAXIS PROTEIN I-RELATED"/>
    <property type="match status" value="1"/>
</dbReference>
<evidence type="ECO:0000256" key="2">
    <source>
        <dbReference type="ARBA" id="ARBA00022481"/>
    </source>
</evidence>
<gene>
    <name evidence="10" type="ORF">GTP81_19565</name>
</gene>
<dbReference type="InterPro" id="IPR003660">
    <property type="entry name" value="HAMP_dom"/>
</dbReference>
<dbReference type="FunFam" id="1.10.287.950:FF:000001">
    <property type="entry name" value="Methyl-accepting chemotaxis sensory transducer"/>
    <property type="match status" value="1"/>
</dbReference>
<evidence type="ECO:0000256" key="3">
    <source>
        <dbReference type="ARBA" id="ARBA00029447"/>
    </source>
</evidence>
<dbReference type="PANTHER" id="PTHR43531">
    <property type="entry name" value="PROTEIN ICFG"/>
    <property type="match status" value="1"/>
</dbReference>
<dbReference type="RefSeq" id="WP_161091456.1">
    <property type="nucleotide sequence ID" value="NZ_WWCV01000038.1"/>
</dbReference>
<dbReference type="SMART" id="SM00304">
    <property type="entry name" value="HAMP"/>
    <property type="match status" value="1"/>
</dbReference>
<keyword evidence="7" id="KW-0472">Membrane</keyword>
<dbReference type="SUPFAM" id="SSF58104">
    <property type="entry name" value="Methyl-accepting chemotaxis protein (MCP) signaling domain"/>
    <property type="match status" value="1"/>
</dbReference>
<dbReference type="InterPro" id="IPR051310">
    <property type="entry name" value="MCP_chemotaxis"/>
</dbReference>
<dbReference type="PROSITE" id="PS50111">
    <property type="entry name" value="CHEMOTAXIS_TRANSDUC_2"/>
    <property type="match status" value="1"/>
</dbReference>
<evidence type="ECO:0000313" key="10">
    <source>
        <dbReference type="EMBL" id="MYN18952.1"/>
    </source>
</evidence>
<accession>A0A845HI09</accession>
<sequence length="593" mass="61801">MKFLHNLETSSKLLASFAVLLGLTLLMGLSDLSRMARIDDASSELSDKWLPQTIAVLSLRNDLLEVRKLEHVVVGDKDSIADADRKLGVAYTALRGHTGHLAQVLAETPVKLLAAEMLRLAADYGAEHERMMALAAEGKKDEAAAALKGRSQQTMDALNGQLDKLLAAQKAGSQQAAHVADDLYDGARIVAASTLAMAVFGGALLALWLARSISAPLQRAMLVAQRIANGDLSTRVGETANNDTGRLLQAMQHMNDSLLAIIGQVQQGARAIDGAAREIAEGNLNLSTRTEQQAASLEETASSMEQLTATVKQNADHAMQANKLALSASAVAQRGGADVEQVVGTMASIDDSSKKIAEIIGVIDGIAFQTNILALNAAVEAARAGEQGRGFAVVASEVRNLAQRSAGAAREIKALIADSVDKVARGTQLADQARTTMDEVVGSVQRVTGLIGEIADASAEQTAGLEQVNQAVAEMDQATQQNAALVEQAAAATAAMQDETGKLNEAIGVFSVARGEPAASPALAAGLAPQLVHAVPASSRAINSATGRAAKPTASATRPARTPPPSPTRRKPTPAPRTASGGQSSKEVEWEEF</sequence>
<dbReference type="CDD" id="cd06225">
    <property type="entry name" value="HAMP"/>
    <property type="match status" value="1"/>
</dbReference>
<feature type="region of interest" description="Disordered" evidence="6">
    <location>
        <begin position="542"/>
        <end position="593"/>
    </location>
</feature>
<organism evidence="10 11">
    <name type="scientific">Duganella vulcania</name>
    <dbReference type="NCBI Taxonomy" id="2692166"/>
    <lineage>
        <taxon>Bacteria</taxon>
        <taxon>Pseudomonadati</taxon>
        <taxon>Pseudomonadota</taxon>
        <taxon>Betaproteobacteria</taxon>
        <taxon>Burkholderiales</taxon>
        <taxon>Oxalobacteraceae</taxon>
        <taxon>Telluria group</taxon>
        <taxon>Duganella</taxon>
    </lineage>
</organism>
<dbReference type="CDD" id="cd11386">
    <property type="entry name" value="MCP_signal"/>
    <property type="match status" value="1"/>
</dbReference>
<dbReference type="Pfam" id="PF00015">
    <property type="entry name" value="MCPsignal"/>
    <property type="match status" value="1"/>
</dbReference>
<evidence type="ECO:0000256" key="4">
    <source>
        <dbReference type="PROSITE-ProRule" id="PRU00284"/>
    </source>
</evidence>
<dbReference type="EMBL" id="WWCV01000038">
    <property type="protein sequence ID" value="MYN18952.1"/>
    <property type="molecule type" value="Genomic_DNA"/>
</dbReference>
<name>A0A845HI09_9BURK</name>
<dbReference type="Pfam" id="PF12729">
    <property type="entry name" value="4HB_MCP_1"/>
    <property type="match status" value="1"/>
</dbReference>
<keyword evidence="2" id="KW-0488">Methylation</keyword>
<comment type="caution">
    <text evidence="10">The sequence shown here is derived from an EMBL/GenBank/DDBJ whole genome shotgun (WGS) entry which is preliminary data.</text>
</comment>
<dbReference type="Pfam" id="PF00672">
    <property type="entry name" value="HAMP"/>
    <property type="match status" value="1"/>
</dbReference>
<dbReference type="PROSITE" id="PS50885">
    <property type="entry name" value="HAMP"/>
    <property type="match status" value="1"/>
</dbReference>
<comment type="subcellular location">
    <subcellularLocation>
        <location evidence="1">Membrane</location>
    </subcellularLocation>
</comment>
<keyword evidence="4" id="KW-0807">Transducer</keyword>
<feature type="domain" description="Methyl-accepting transducer" evidence="8">
    <location>
        <begin position="268"/>
        <end position="497"/>
    </location>
</feature>